<evidence type="ECO:0000256" key="1">
    <source>
        <dbReference type="SAM" id="MobiDB-lite"/>
    </source>
</evidence>
<reference evidence="2 3" key="1">
    <citation type="submission" date="2021-02" db="EMBL/GenBank/DDBJ databases">
        <title>Genome assembly of Pseudopithomyces chartarum.</title>
        <authorList>
            <person name="Jauregui R."/>
            <person name="Singh J."/>
            <person name="Voisey C."/>
        </authorList>
    </citation>
    <scope>NUCLEOTIDE SEQUENCE [LARGE SCALE GENOMIC DNA]</scope>
    <source>
        <strain evidence="2 3">AGR01</strain>
    </source>
</reference>
<name>A0AAN6RJQ3_9PLEO</name>
<feature type="compositionally biased region" description="Acidic residues" evidence="1">
    <location>
        <begin position="487"/>
        <end position="507"/>
    </location>
</feature>
<dbReference type="AlphaFoldDB" id="A0AAN6RJQ3"/>
<feature type="compositionally biased region" description="Basic and acidic residues" evidence="1">
    <location>
        <begin position="424"/>
        <end position="444"/>
    </location>
</feature>
<comment type="caution">
    <text evidence="2">The sequence shown here is derived from an EMBL/GenBank/DDBJ whole genome shotgun (WGS) entry which is preliminary data.</text>
</comment>
<feature type="compositionally biased region" description="Basic residues" evidence="1">
    <location>
        <begin position="359"/>
        <end position="370"/>
    </location>
</feature>
<feature type="compositionally biased region" description="Polar residues" evidence="1">
    <location>
        <begin position="138"/>
        <end position="150"/>
    </location>
</feature>
<feature type="compositionally biased region" description="Basic residues" evidence="1">
    <location>
        <begin position="320"/>
        <end position="332"/>
    </location>
</feature>
<feature type="compositionally biased region" description="Basic and acidic residues" evidence="1">
    <location>
        <begin position="341"/>
        <end position="353"/>
    </location>
</feature>
<accession>A0AAN6RJQ3</accession>
<feature type="compositionally biased region" description="Basic residues" evidence="1">
    <location>
        <begin position="280"/>
        <end position="290"/>
    </location>
</feature>
<feature type="region of interest" description="Disordered" evidence="1">
    <location>
        <begin position="41"/>
        <end position="514"/>
    </location>
</feature>
<dbReference type="EMBL" id="WVTA01000003">
    <property type="protein sequence ID" value="KAK3214958.1"/>
    <property type="molecule type" value="Genomic_DNA"/>
</dbReference>
<organism evidence="2 3">
    <name type="scientific">Pseudopithomyces chartarum</name>
    <dbReference type="NCBI Taxonomy" id="1892770"/>
    <lineage>
        <taxon>Eukaryota</taxon>
        <taxon>Fungi</taxon>
        <taxon>Dikarya</taxon>
        <taxon>Ascomycota</taxon>
        <taxon>Pezizomycotina</taxon>
        <taxon>Dothideomycetes</taxon>
        <taxon>Pleosporomycetidae</taxon>
        <taxon>Pleosporales</taxon>
        <taxon>Massarineae</taxon>
        <taxon>Didymosphaeriaceae</taxon>
        <taxon>Pseudopithomyces</taxon>
    </lineage>
</organism>
<protein>
    <submittedName>
        <fullName evidence="2">Uncharacterized protein</fullName>
    </submittedName>
</protein>
<feature type="compositionally biased region" description="Acidic residues" evidence="1">
    <location>
        <begin position="467"/>
        <end position="477"/>
    </location>
</feature>
<dbReference type="Proteomes" id="UP001280581">
    <property type="component" value="Unassembled WGS sequence"/>
</dbReference>
<feature type="compositionally biased region" description="Basic residues" evidence="1">
    <location>
        <begin position="213"/>
        <end position="223"/>
    </location>
</feature>
<keyword evidence="3" id="KW-1185">Reference proteome</keyword>
<evidence type="ECO:0000313" key="2">
    <source>
        <dbReference type="EMBL" id="KAK3214958.1"/>
    </source>
</evidence>
<proteinExistence type="predicted"/>
<feature type="compositionally biased region" description="Basic and acidic residues" evidence="1">
    <location>
        <begin position="452"/>
        <end position="463"/>
    </location>
</feature>
<sequence>MSDSDDLAGRQIITEFLASSQKAVQSPENIAAQSAAFLNAARVTPHPPSSPSRMSAPVERISPVSTKGRASASNGKLKRPHFSNIDLVTRQNPNLARRGDPYEIQSSPEKLTKKAPTKTSQKAQKQQKRDEVPDASELSDTSPTALNSLEPNVIEDATLPSTPKASGPGSRSRKRKSANQQMESPKRSKSPRAAEADGEEKAAPEDQVMPRKTGARVGRKKKALVPEGSDSINADQHQNDTEEMPGNDLAFNQPVEHEQEPLQSAQKPPEQHAESPQPQKPKHRKLRQPRPSKVTDGLELSSDDHGGSKTFTNLSNQTEHHHRPVKTGKKRPRASENMVNQDERGPQEQDVQVREPAPTRKRGRPPKASKRPTGDDSPTQPSRVPEQPEQIVEKRTRKKNATIGTTARSEPALTDSINHSLQQQKHDRNSICDRTRVSRKRSEIENNEQDDREVSTSDVREVPASDAESEIGQDEQQNEQLGQEHQDNEEEQDDREEGDDDDEEGEQYQENAQLTDIEKVFQFLDSRERDGHCHTDDAHAVKQACDTARQVILDPDSTLSEISTTTKFVQIQLKNYGTGAEVDVEQRKALKIDAYAYVFRHAIAHLEALHDWLGDEHTDVQSSLDAMRIIFPFITRIVSLKDRITDWKVKISRRYIGDRLIQDVDSGLIVPLRKVEEAYRVSLRSLKETARQKHAHDEALRKARGREEVAQRKIEFEEMRRKKHVFWVDLHVHRLQVEHDSRRHQALAMKQEYFDEQMDRYINDTDANGFEFERVDVFKKRVAPPARPSSIIEQKDWTDEQMEALIEGLSLYPGPYVFHELFRRYCGTGRPLRRFGVPEITAKAAEVRSRLLARYQEQDWQDIPKWINKIPALP</sequence>
<feature type="compositionally biased region" description="Basic and acidic residues" evidence="1">
    <location>
        <begin position="192"/>
        <end position="204"/>
    </location>
</feature>
<gene>
    <name evidence="2" type="ORF">GRF29_19g1772526</name>
</gene>
<evidence type="ECO:0000313" key="3">
    <source>
        <dbReference type="Proteomes" id="UP001280581"/>
    </source>
</evidence>